<evidence type="ECO:0000256" key="13">
    <source>
        <dbReference type="ARBA" id="ARBA00023242"/>
    </source>
</evidence>
<evidence type="ECO:0000256" key="11">
    <source>
        <dbReference type="ARBA" id="ARBA00023204"/>
    </source>
</evidence>
<feature type="compositionally biased region" description="Polar residues" evidence="21">
    <location>
        <begin position="110"/>
        <end position="123"/>
    </location>
</feature>
<dbReference type="KEGG" id="tca:661832"/>
<keyword evidence="25" id="KW-1185">Reference proteome</keyword>
<dbReference type="InterPro" id="IPR014001">
    <property type="entry name" value="Helicase_ATP-bd"/>
</dbReference>
<dbReference type="eggNOG" id="KOG0950">
    <property type="taxonomic scope" value="Eukaryota"/>
</dbReference>
<dbReference type="GO" id="GO:0006302">
    <property type="term" value="P:double-strand break repair"/>
    <property type="evidence" value="ECO:0007669"/>
    <property type="project" value="UniProtKB-ARBA"/>
</dbReference>
<evidence type="ECO:0000256" key="6">
    <source>
        <dbReference type="ARBA" id="ARBA00022763"/>
    </source>
</evidence>
<keyword evidence="5" id="KW-0547">Nucleotide-binding</keyword>
<dbReference type="Gene3D" id="1.10.150.20">
    <property type="entry name" value="5' to 3' exonuclease, C-terminal subdomain"/>
    <property type="match status" value="1"/>
</dbReference>
<dbReference type="SMART" id="SM00490">
    <property type="entry name" value="HELICc"/>
    <property type="match status" value="1"/>
</dbReference>
<feature type="region of interest" description="Disordered" evidence="21">
    <location>
        <begin position="110"/>
        <end position="151"/>
    </location>
</feature>
<dbReference type="HOGENOM" id="CLU_006553_0_0_1"/>
<dbReference type="CDD" id="cd18795">
    <property type="entry name" value="SF2_C_Ski2"/>
    <property type="match status" value="1"/>
</dbReference>
<dbReference type="GO" id="GO:0016787">
    <property type="term" value="F:hydrolase activity"/>
    <property type="evidence" value="ECO:0007669"/>
    <property type="project" value="UniProtKB-KW"/>
</dbReference>
<comment type="similarity">
    <text evidence="3">Belongs to the helicase family. SKI2 subfamily.</text>
</comment>
<dbReference type="Gene3D" id="1.10.3380.20">
    <property type="match status" value="1"/>
</dbReference>
<accession>D6WC99</accession>
<evidence type="ECO:0000256" key="3">
    <source>
        <dbReference type="ARBA" id="ARBA00010140"/>
    </source>
</evidence>
<feature type="region of interest" description="Disordered" evidence="21">
    <location>
        <begin position="1"/>
        <end position="20"/>
    </location>
</feature>
<dbReference type="STRING" id="7070.D6WC99"/>
<dbReference type="InterPro" id="IPR027417">
    <property type="entry name" value="P-loop_NTPase"/>
</dbReference>
<dbReference type="InterPro" id="IPR057220">
    <property type="entry name" value="DUF7898"/>
</dbReference>
<evidence type="ECO:0000256" key="10">
    <source>
        <dbReference type="ARBA" id="ARBA00023125"/>
    </source>
</evidence>
<keyword evidence="7" id="KW-0378">Hydrolase</keyword>
<keyword evidence="10" id="KW-0238">DNA-binding</keyword>
<dbReference type="Pfam" id="PF20470">
    <property type="entry name" value="HTH_61"/>
    <property type="match status" value="1"/>
</dbReference>
<dbReference type="InterPro" id="IPR050474">
    <property type="entry name" value="Hel308_SKI2-like"/>
</dbReference>
<dbReference type="SUPFAM" id="SSF52540">
    <property type="entry name" value="P-loop containing nucleoside triphosphate hydrolases"/>
    <property type="match status" value="1"/>
</dbReference>
<dbReference type="Pfam" id="PF21099">
    <property type="entry name" value="POLQ_helical"/>
    <property type="match status" value="1"/>
</dbReference>
<organism evidence="24 25">
    <name type="scientific">Tribolium castaneum</name>
    <name type="common">Red flour beetle</name>
    <dbReference type="NCBI Taxonomy" id="7070"/>
    <lineage>
        <taxon>Eukaryota</taxon>
        <taxon>Metazoa</taxon>
        <taxon>Ecdysozoa</taxon>
        <taxon>Arthropoda</taxon>
        <taxon>Hexapoda</taxon>
        <taxon>Insecta</taxon>
        <taxon>Pterygota</taxon>
        <taxon>Neoptera</taxon>
        <taxon>Endopterygota</taxon>
        <taxon>Coleoptera</taxon>
        <taxon>Polyphaga</taxon>
        <taxon>Cucujiformia</taxon>
        <taxon>Tenebrionidae</taxon>
        <taxon>Tenebrionidae incertae sedis</taxon>
        <taxon>Tribolium</taxon>
    </lineage>
</organism>
<gene>
    <name evidence="24" type="primary">AUGUSTUS-3.0.2_01346</name>
    <name evidence="24" type="ORF">TcasGA2_TC001346</name>
</gene>
<proteinExistence type="inferred from homology"/>
<feature type="domain" description="Helicase C-terminal" evidence="23">
    <location>
        <begin position="562"/>
        <end position="749"/>
    </location>
</feature>
<evidence type="ECO:0000259" key="23">
    <source>
        <dbReference type="PROSITE" id="PS51194"/>
    </source>
</evidence>
<dbReference type="GO" id="GO:0005634">
    <property type="term" value="C:nucleus"/>
    <property type="evidence" value="ECO:0007669"/>
    <property type="project" value="UniProtKB-SubCell"/>
</dbReference>
<comment type="function">
    <text evidence="17">Single-stranded 3'-5' DNA helicase that plays a key role in homology-driven double-strand break (DSB) repair. Involved in different DSB repair mechanisms that are guided by annealing of extensive stretches of complementary bases at break ends, such as microhomology-mediated end-joining (MMEJ), single-strand annealing (SSA) or synthesis-dependent strand annealing (SDSA). Possesses both DNA unwinding and annealing activities. Forms a complex with RAD51, stimulating HELQ DNA helicase activity and ability to unwing DNA. Efficiently unwinds substrates containing 3' overhangs or a D-loop. In contrast, interaction with the replication protein A (RPA/RP-A) complex inhibits DNA unwinding by HELQ but strongly stimulates DNA strand annealing. Triggers displacement of RPA from single-stranded DNA to facilitate annealing of complementary sequences.</text>
</comment>
<feature type="compositionally biased region" description="Basic residues" evidence="21">
    <location>
        <begin position="1"/>
        <end position="11"/>
    </location>
</feature>
<evidence type="ECO:0000256" key="1">
    <source>
        <dbReference type="ARBA" id="ARBA00004123"/>
    </source>
</evidence>
<evidence type="ECO:0000256" key="9">
    <source>
        <dbReference type="ARBA" id="ARBA00022840"/>
    </source>
</evidence>
<comment type="subcellular location">
    <subcellularLocation>
        <location evidence="2">Chromosome</location>
    </subcellularLocation>
    <subcellularLocation>
        <location evidence="1">Nucleus</location>
    </subcellularLocation>
</comment>
<dbReference type="OMA" id="MFLNANI"/>
<feature type="compositionally biased region" description="Basic and acidic residues" evidence="21">
    <location>
        <begin position="141"/>
        <end position="150"/>
    </location>
</feature>
<feature type="region of interest" description="Disordered" evidence="21">
    <location>
        <begin position="27"/>
        <end position="70"/>
    </location>
</feature>
<evidence type="ECO:0000313" key="25">
    <source>
        <dbReference type="Proteomes" id="UP000007266"/>
    </source>
</evidence>
<keyword evidence="13" id="KW-0539">Nucleus</keyword>
<dbReference type="Proteomes" id="UP000007266">
    <property type="component" value="Linkage group 2"/>
</dbReference>
<comment type="catalytic activity">
    <reaction evidence="14">
        <text>Couples ATP hydrolysis with the unwinding of duplex DNA by translocating in the 3'-5' direction.</text>
        <dbReference type="EC" id="5.6.2.4"/>
    </reaction>
</comment>
<evidence type="ECO:0000313" key="24">
    <source>
        <dbReference type="EMBL" id="EEZ98782.2"/>
    </source>
</evidence>
<evidence type="ECO:0000256" key="21">
    <source>
        <dbReference type="SAM" id="MobiDB-lite"/>
    </source>
</evidence>
<reference evidence="24 25" key="2">
    <citation type="journal article" date="2010" name="Nucleic Acids Res.">
        <title>BeetleBase in 2010: revisions to provide comprehensive genomic information for Tribolium castaneum.</title>
        <authorList>
            <person name="Kim H.S."/>
            <person name="Murphy T."/>
            <person name="Xia J."/>
            <person name="Caragea D."/>
            <person name="Park Y."/>
            <person name="Beeman R.W."/>
            <person name="Lorenzen M.D."/>
            <person name="Butcher S."/>
            <person name="Manak J.R."/>
            <person name="Brown S.J."/>
        </authorList>
    </citation>
    <scope>GENOME REANNOTATION</scope>
    <source>
        <strain evidence="24 25">Georgia GA2</strain>
    </source>
</reference>
<dbReference type="SMART" id="SM00487">
    <property type="entry name" value="DEXDc"/>
    <property type="match status" value="1"/>
</dbReference>
<dbReference type="FunFam" id="3.40.50.300:FF:000813">
    <property type="entry name" value="helicase POLQ-like isoform X1"/>
    <property type="match status" value="1"/>
</dbReference>
<dbReference type="FunFam" id="3.40.50.300:FF:001293">
    <property type="entry name" value="helicase POLQ-like isoform X5"/>
    <property type="match status" value="1"/>
</dbReference>
<dbReference type="PANTHER" id="PTHR47961:SF12">
    <property type="entry name" value="HELICASE POLQ-LIKE"/>
    <property type="match status" value="1"/>
</dbReference>
<dbReference type="CDD" id="cd18026">
    <property type="entry name" value="DEXHc_POLQ-like"/>
    <property type="match status" value="1"/>
</dbReference>
<dbReference type="Pfam" id="PF00270">
    <property type="entry name" value="DEAD"/>
    <property type="match status" value="1"/>
</dbReference>
<evidence type="ECO:0000256" key="19">
    <source>
        <dbReference type="ARBA" id="ARBA00074990"/>
    </source>
</evidence>
<evidence type="ECO:0000256" key="8">
    <source>
        <dbReference type="ARBA" id="ARBA00022806"/>
    </source>
</evidence>
<protein>
    <recommendedName>
        <fullName evidence="18">Helicase POLQ-like</fullName>
        <ecNumber evidence="15">5.6.2.4</ecNumber>
    </recommendedName>
    <alternativeName>
        <fullName evidence="20">Mus308-like helicase</fullName>
    </alternativeName>
    <alternativeName>
        <fullName evidence="19">POLQ-like helicase</fullName>
    </alternativeName>
</protein>
<dbReference type="PROSITE" id="PS51192">
    <property type="entry name" value="HELICASE_ATP_BIND_1"/>
    <property type="match status" value="1"/>
</dbReference>
<dbReference type="AlphaFoldDB" id="D6WC99"/>
<dbReference type="SUPFAM" id="SSF158702">
    <property type="entry name" value="Sec63 N-terminal domain-like"/>
    <property type="match status" value="1"/>
</dbReference>
<dbReference type="Gene3D" id="3.40.50.300">
    <property type="entry name" value="P-loop containing nucleotide triphosphate hydrolases"/>
    <property type="match status" value="2"/>
</dbReference>
<keyword evidence="9" id="KW-0067">ATP-binding</keyword>
<dbReference type="InterPro" id="IPR048960">
    <property type="entry name" value="POLQ-like_helical"/>
</dbReference>
<evidence type="ECO:0000256" key="16">
    <source>
        <dbReference type="ARBA" id="ARBA00048988"/>
    </source>
</evidence>
<dbReference type="FunFam" id="1.10.3380.20:FF:000002">
    <property type="entry name" value="helicase POLQ-like isoform X1"/>
    <property type="match status" value="1"/>
</dbReference>
<dbReference type="InterPro" id="IPR046931">
    <property type="entry name" value="HTH_61"/>
</dbReference>
<dbReference type="PROSITE" id="PS51194">
    <property type="entry name" value="HELICASE_CTER"/>
    <property type="match status" value="1"/>
</dbReference>
<evidence type="ECO:0000256" key="18">
    <source>
        <dbReference type="ARBA" id="ARBA00069099"/>
    </source>
</evidence>
<dbReference type="InterPro" id="IPR001650">
    <property type="entry name" value="Helicase_C-like"/>
</dbReference>
<dbReference type="GO" id="GO:0043138">
    <property type="term" value="F:3'-5' DNA helicase activity"/>
    <property type="evidence" value="ECO:0007669"/>
    <property type="project" value="UniProtKB-EC"/>
</dbReference>
<dbReference type="GO" id="GO:0005694">
    <property type="term" value="C:chromosome"/>
    <property type="evidence" value="ECO:0007669"/>
    <property type="project" value="UniProtKB-SubCell"/>
</dbReference>
<keyword evidence="6" id="KW-0227">DNA damage</keyword>
<sequence>MNSLKQPHKRIPPVFTEPNNEEFLVPQAPRGQLSQNKSQKFSVLSLSKNKKVQSEKPPENHSGCKTGTKKRLSNEAKIAADKKCKLEECSLDDDLFDNIDLTQLLNDKTNKSTALSTRSASDNSLHKVVDAAQKTPLSLRSKNDPNESPKKPLLTQLTQLFDNSQALNQIETIISESNTNSTILREKNWDAKISENLGDVLNENNRDELESFFDQIEHSVSVMGSDVESVDKDISKILEGLFGTQKVEQELDKNNENENDITMSGINASFATALKQVLLSNITKDVIPVKKAKSETIGEENGTFTEVGPFYGLPLRVKELIKMYKGIDELYDWQDECLNLPAIKEHRNLIYALPTSGGKTLVAEILMLREIMCRKKNAIFILPYVAIVQEKVWALSPFAVALDFLVEEYAASKGTYPPRKRRRKNSIYIATIEKALGLLNSLIETDRINEIGLIVVDELHLVGEPGRGSTLEALLTKIMYTNANIQVVGMSATIGNVNDLCQFLNADIYSQNFRPVELVEYVKCGPEVAKINYSPKDELLTVVRKIDHKYPSSGMNSLDPDKLGALVMEVVPEGSCLIFCASKKNCENVASLLCKVVNKSLLDYKKEEKEQVKHSLKDEGGSLCKIFNVSIQLGIAYHHSGLTNEERRVIEEAFRAGVISVICCTSTLAAGVNLPAKRVILRQPYVGREFISLSKYKQMVGRAGRAGLGETGESILICNPPELPKVKKLLLSPMDEALSGMHQNEGKGLRHLLLSCISLGVANTRAQLQEVAKKTLLHIQSERLEINLKKLTDKAISDLFKLGALQEADLSKKENTIDCDVTVKMETSFSSTDSNSSNVSRKRKIVLKNDTKLVISKLGCAAIKGNFELARAHQLYDDLHQAQKSLVLLDCLHLLFLVTPYDLAEQIKPDRNDYYNIFRTLGRNELQTARILGIDDAVALRMLANQPIRNVPERVLNRFYLTLMLYDLWNETPVFEVSEKFQVNRGIVQHLMTGAATFASNVVHFCEGLEEFWTFAHLLNGMSQRLSHCCVKELLPLMQLPAVKQSRARQLYNAGYKSIRSIAAANADSLVESIEYLPRRVAKQLIAAAKMLMLEKVENLREEAEDVLDGIENPKPFMNQTLLV</sequence>
<dbReference type="EC" id="5.6.2.4" evidence="15"/>
<keyword evidence="4" id="KW-0158">Chromosome</keyword>
<dbReference type="EMBL" id="KQ971316">
    <property type="protein sequence ID" value="EEZ98782.2"/>
    <property type="molecule type" value="Genomic_DNA"/>
</dbReference>
<dbReference type="PANTHER" id="PTHR47961">
    <property type="entry name" value="DNA POLYMERASE THETA, PUTATIVE (AFU_ORTHOLOGUE AFUA_1G05260)-RELATED"/>
    <property type="match status" value="1"/>
</dbReference>
<dbReference type="Pfam" id="PF00271">
    <property type="entry name" value="Helicase_C"/>
    <property type="match status" value="1"/>
</dbReference>
<dbReference type="OrthoDB" id="2320933at2759"/>
<evidence type="ECO:0000256" key="12">
    <source>
        <dbReference type="ARBA" id="ARBA00023235"/>
    </source>
</evidence>
<keyword evidence="11" id="KW-0234">DNA repair</keyword>
<dbReference type="GO" id="GO:0003677">
    <property type="term" value="F:DNA binding"/>
    <property type="evidence" value="ECO:0007669"/>
    <property type="project" value="UniProtKB-KW"/>
</dbReference>
<evidence type="ECO:0000256" key="7">
    <source>
        <dbReference type="ARBA" id="ARBA00022801"/>
    </source>
</evidence>
<evidence type="ECO:0000256" key="4">
    <source>
        <dbReference type="ARBA" id="ARBA00022454"/>
    </source>
</evidence>
<keyword evidence="12" id="KW-0413">Isomerase</keyword>
<dbReference type="FunFam" id="1.10.150.20:FF:000058">
    <property type="entry name" value="Helicase, POLQ like"/>
    <property type="match status" value="1"/>
</dbReference>
<name>D6WC99_TRICA</name>
<evidence type="ECO:0000256" key="15">
    <source>
        <dbReference type="ARBA" id="ARBA00034808"/>
    </source>
</evidence>
<feature type="domain" description="Helicase ATP-binding" evidence="22">
    <location>
        <begin position="340"/>
        <end position="512"/>
    </location>
</feature>
<feature type="compositionally biased region" description="Polar residues" evidence="21">
    <location>
        <begin position="32"/>
        <end position="47"/>
    </location>
</feature>
<evidence type="ECO:0000256" key="17">
    <source>
        <dbReference type="ARBA" id="ARBA00053573"/>
    </source>
</evidence>
<evidence type="ECO:0000259" key="22">
    <source>
        <dbReference type="PROSITE" id="PS51192"/>
    </source>
</evidence>
<dbReference type="Pfam" id="PF25453">
    <property type="entry name" value="DUF7898"/>
    <property type="match status" value="1"/>
</dbReference>
<evidence type="ECO:0000256" key="14">
    <source>
        <dbReference type="ARBA" id="ARBA00034617"/>
    </source>
</evidence>
<dbReference type="GO" id="GO:0005524">
    <property type="term" value="F:ATP binding"/>
    <property type="evidence" value="ECO:0007669"/>
    <property type="project" value="UniProtKB-KW"/>
</dbReference>
<evidence type="ECO:0000256" key="2">
    <source>
        <dbReference type="ARBA" id="ARBA00004286"/>
    </source>
</evidence>
<evidence type="ECO:0000256" key="5">
    <source>
        <dbReference type="ARBA" id="ARBA00022741"/>
    </source>
</evidence>
<comment type="catalytic activity">
    <reaction evidence="16">
        <text>ATP + H2O = ADP + phosphate + H(+)</text>
        <dbReference type="Rhea" id="RHEA:13065"/>
        <dbReference type="ChEBI" id="CHEBI:15377"/>
        <dbReference type="ChEBI" id="CHEBI:15378"/>
        <dbReference type="ChEBI" id="CHEBI:30616"/>
        <dbReference type="ChEBI" id="CHEBI:43474"/>
        <dbReference type="ChEBI" id="CHEBI:456216"/>
        <dbReference type="EC" id="5.6.2.4"/>
    </reaction>
</comment>
<dbReference type="InterPro" id="IPR011545">
    <property type="entry name" value="DEAD/DEAH_box_helicase_dom"/>
</dbReference>
<keyword evidence="8 24" id="KW-0347">Helicase</keyword>
<reference evidence="24 25" key="1">
    <citation type="journal article" date="2008" name="Nature">
        <title>The genome of the model beetle and pest Tribolium castaneum.</title>
        <authorList>
            <consortium name="Tribolium Genome Sequencing Consortium"/>
            <person name="Richards S."/>
            <person name="Gibbs R.A."/>
            <person name="Weinstock G.M."/>
            <person name="Brown S.J."/>
            <person name="Denell R."/>
            <person name="Beeman R.W."/>
            <person name="Gibbs R."/>
            <person name="Beeman R.W."/>
            <person name="Brown S.J."/>
            <person name="Bucher G."/>
            <person name="Friedrich M."/>
            <person name="Grimmelikhuijzen C.J."/>
            <person name="Klingler M."/>
            <person name="Lorenzen M."/>
            <person name="Richards S."/>
            <person name="Roth S."/>
            <person name="Schroder R."/>
            <person name="Tautz D."/>
            <person name="Zdobnov E.M."/>
            <person name="Muzny D."/>
            <person name="Gibbs R.A."/>
            <person name="Weinstock G.M."/>
            <person name="Attaway T."/>
            <person name="Bell S."/>
            <person name="Buhay C.J."/>
            <person name="Chandrabose M.N."/>
            <person name="Chavez D."/>
            <person name="Clerk-Blankenburg K.P."/>
            <person name="Cree A."/>
            <person name="Dao M."/>
            <person name="Davis C."/>
            <person name="Chacko J."/>
            <person name="Dinh H."/>
            <person name="Dugan-Rocha S."/>
            <person name="Fowler G."/>
            <person name="Garner T.T."/>
            <person name="Garnes J."/>
            <person name="Gnirke A."/>
            <person name="Hawes A."/>
            <person name="Hernandez J."/>
            <person name="Hines S."/>
            <person name="Holder M."/>
            <person name="Hume J."/>
            <person name="Jhangiani S.N."/>
            <person name="Joshi V."/>
            <person name="Khan Z.M."/>
            <person name="Jackson L."/>
            <person name="Kovar C."/>
            <person name="Kowis A."/>
            <person name="Lee S."/>
            <person name="Lewis L.R."/>
            <person name="Margolis J."/>
            <person name="Morgan M."/>
            <person name="Nazareth L.V."/>
            <person name="Nguyen N."/>
            <person name="Okwuonu G."/>
            <person name="Parker D."/>
            <person name="Richards S."/>
            <person name="Ruiz S.J."/>
            <person name="Santibanez J."/>
            <person name="Savard J."/>
            <person name="Scherer S.E."/>
            <person name="Schneider B."/>
            <person name="Sodergren E."/>
            <person name="Tautz D."/>
            <person name="Vattahil S."/>
            <person name="Villasana D."/>
            <person name="White C.S."/>
            <person name="Wright R."/>
            <person name="Park Y."/>
            <person name="Beeman R.W."/>
            <person name="Lord J."/>
            <person name="Oppert B."/>
            <person name="Lorenzen M."/>
            <person name="Brown S."/>
            <person name="Wang L."/>
            <person name="Savard J."/>
            <person name="Tautz D."/>
            <person name="Richards S."/>
            <person name="Weinstock G."/>
            <person name="Gibbs R.A."/>
            <person name="Liu Y."/>
            <person name="Worley K."/>
            <person name="Weinstock G."/>
            <person name="Elsik C.G."/>
            <person name="Reese J.T."/>
            <person name="Elhaik E."/>
            <person name="Landan G."/>
            <person name="Graur D."/>
            <person name="Arensburger P."/>
            <person name="Atkinson P."/>
            <person name="Beeman R.W."/>
            <person name="Beidler J."/>
            <person name="Brown S.J."/>
            <person name="Demuth J.P."/>
            <person name="Drury D.W."/>
            <person name="Du Y.Z."/>
            <person name="Fujiwara H."/>
            <person name="Lorenzen M."/>
            <person name="Maselli V."/>
            <person name="Osanai M."/>
            <person name="Park Y."/>
            <person name="Robertson H.M."/>
            <person name="Tu Z."/>
            <person name="Wang J.J."/>
            <person name="Wang S."/>
            <person name="Richards S."/>
            <person name="Song H."/>
            <person name="Zhang L."/>
            <person name="Sodergren E."/>
            <person name="Werner D."/>
            <person name="Stanke M."/>
            <person name="Morgenstern B."/>
            <person name="Solovyev V."/>
            <person name="Kosarev P."/>
            <person name="Brown G."/>
            <person name="Chen H.C."/>
            <person name="Ermolaeva O."/>
            <person name="Hlavina W."/>
            <person name="Kapustin Y."/>
            <person name="Kiryutin B."/>
            <person name="Kitts P."/>
            <person name="Maglott D."/>
            <person name="Pruitt K."/>
            <person name="Sapojnikov V."/>
            <person name="Souvorov A."/>
            <person name="Mackey A.J."/>
            <person name="Waterhouse R.M."/>
            <person name="Wyder S."/>
            <person name="Zdobnov E.M."/>
            <person name="Zdobnov E.M."/>
            <person name="Wyder S."/>
            <person name="Kriventseva E.V."/>
            <person name="Kadowaki T."/>
            <person name="Bork P."/>
            <person name="Aranda M."/>
            <person name="Bao R."/>
            <person name="Beermann A."/>
            <person name="Berns N."/>
            <person name="Bolognesi R."/>
            <person name="Bonneton F."/>
            <person name="Bopp D."/>
            <person name="Brown S.J."/>
            <person name="Bucher G."/>
            <person name="Butts T."/>
            <person name="Chaumot A."/>
            <person name="Denell R.E."/>
            <person name="Ferrier D.E."/>
            <person name="Friedrich M."/>
            <person name="Gordon C.M."/>
            <person name="Jindra M."/>
            <person name="Klingler M."/>
            <person name="Lan Q."/>
            <person name="Lattorff H.M."/>
            <person name="Laudet V."/>
            <person name="von Levetsow C."/>
            <person name="Liu Z."/>
            <person name="Lutz R."/>
            <person name="Lynch J.A."/>
            <person name="da Fonseca R.N."/>
            <person name="Posnien N."/>
            <person name="Reuter R."/>
            <person name="Roth S."/>
            <person name="Savard J."/>
            <person name="Schinko J.B."/>
            <person name="Schmitt C."/>
            <person name="Schoppmeier M."/>
            <person name="Schroder R."/>
            <person name="Shippy T.D."/>
            <person name="Simonnet F."/>
            <person name="Marques-Souza H."/>
            <person name="Tautz D."/>
            <person name="Tomoyasu Y."/>
            <person name="Trauner J."/>
            <person name="Van der Zee M."/>
            <person name="Vervoort M."/>
            <person name="Wittkopp N."/>
            <person name="Wimmer E.A."/>
            <person name="Yang X."/>
            <person name="Jones A.K."/>
            <person name="Sattelle D.B."/>
            <person name="Ebert P.R."/>
            <person name="Nelson D."/>
            <person name="Scott J.G."/>
            <person name="Beeman R.W."/>
            <person name="Muthukrishnan S."/>
            <person name="Kramer K.J."/>
            <person name="Arakane Y."/>
            <person name="Beeman R.W."/>
            <person name="Zhu Q."/>
            <person name="Hogenkamp D."/>
            <person name="Dixit R."/>
            <person name="Oppert B."/>
            <person name="Jiang H."/>
            <person name="Zou Z."/>
            <person name="Marshall J."/>
            <person name="Elpidina E."/>
            <person name="Vinokurov K."/>
            <person name="Oppert C."/>
            <person name="Zou Z."/>
            <person name="Evans J."/>
            <person name="Lu Z."/>
            <person name="Zhao P."/>
            <person name="Sumathipala N."/>
            <person name="Altincicek B."/>
            <person name="Vilcinskas A."/>
            <person name="Williams M."/>
            <person name="Hultmark D."/>
            <person name="Hetru C."/>
            <person name="Jiang H."/>
            <person name="Grimmelikhuijzen C.J."/>
            <person name="Hauser F."/>
            <person name="Cazzamali G."/>
            <person name="Williamson M."/>
            <person name="Park Y."/>
            <person name="Li B."/>
            <person name="Tanaka Y."/>
            <person name="Predel R."/>
            <person name="Neupert S."/>
            <person name="Schachtner J."/>
            <person name="Verleyen P."/>
            <person name="Raible F."/>
            <person name="Bork P."/>
            <person name="Friedrich M."/>
            <person name="Walden K.K."/>
            <person name="Robertson H.M."/>
            <person name="Angeli S."/>
            <person name="Foret S."/>
            <person name="Bucher G."/>
            <person name="Schuetz S."/>
            <person name="Maleszka R."/>
            <person name="Wimmer E.A."/>
            <person name="Beeman R.W."/>
            <person name="Lorenzen M."/>
            <person name="Tomoyasu Y."/>
            <person name="Miller S.C."/>
            <person name="Grossmann D."/>
            <person name="Bucher G."/>
        </authorList>
    </citation>
    <scope>NUCLEOTIDE SEQUENCE [LARGE SCALE GENOMIC DNA]</scope>
    <source>
        <strain evidence="24 25">Georgia GA2</strain>
    </source>
</reference>
<evidence type="ECO:0000256" key="20">
    <source>
        <dbReference type="ARBA" id="ARBA00076391"/>
    </source>
</evidence>